<feature type="region of interest" description="Disordered" evidence="1">
    <location>
        <begin position="73"/>
        <end position="97"/>
    </location>
</feature>
<evidence type="ECO:0000313" key="3">
    <source>
        <dbReference type="Proteomes" id="UP001066276"/>
    </source>
</evidence>
<keyword evidence="3" id="KW-1185">Reference proteome</keyword>
<feature type="compositionally biased region" description="Polar residues" evidence="1">
    <location>
        <begin position="82"/>
        <end position="97"/>
    </location>
</feature>
<name>A0AAV7V199_PLEWA</name>
<proteinExistence type="predicted"/>
<organism evidence="2 3">
    <name type="scientific">Pleurodeles waltl</name>
    <name type="common">Iberian ribbed newt</name>
    <dbReference type="NCBI Taxonomy" id="8319"/>
    <lineage>
        <taxon>Eukaryota</taxon>
        <taxon>Metazoa</taxon>
        <taxon>Chordata</taxon>
        <taxon>Craniata</taxon>
        <taxon>Vertebrata</taxon>
        <taxon>Euteleostomi</taxon>
        <taxon>Amphibia</taxon>
        <taxon>Batrachia</taxon>
        <taxon>Caudata</taxon>
        <taxon>Salamandroidea</taxon>
        <taxon>Salamandridae</taxon>
        <taxon>Pleurodelinae</taxon>
        <taxon>Pleurodeles</taxon>
    </lineage>
</organism>
<dbReference type="AlphaFoldDB" id="A0AAV7V199"/>
<reference evidence="2" key="1">
    <citation type="journal article" date="2022" name="bioRxiv">
        <title>Sequencing and chromosome-scale assembly of the giantPleurodeles waltlgenome.</title>
        <authorList>
            <person name="Brown T."/>
            <person name="Elewa A."/>
            <person name="Iarovenko S."/>
            <person name="Subramanian E."/>
            <person name="Araus A.J."/>
            <person name="Petzold A."/>
            <person name="Susuki M."/>
            <person name="Suzuki K.-i.T."/>
            <person name="Hayashi T."/>
            <person name="Toyoda A."/>
            <person name="Oliveira C."/>
            <person name="Osipova E."/>
            <person name="Leigh N.D."/>
            <person name="Simon A."/>
            <person name="Yun M.H."/>
        </authorList>
    </citation>
    <scope>NUCLEOTIDE SEQUENCE</scope>
    <source>
        <strain evidence="2">20211129_DDA</strain>
        <tissue evidence="2">Liver</tissue>
    </source>
</reference>
<dbReference type="EMBL" id="JANPWB010000004">
    <property type="protein sequence ID" value="KAJ1195168.1"/>
    <property type="molecule type" value="Genomic_DNA"/>
</dbReference>
<accession>A0AAV7V199</accession>
<protein>
    <submittedName>
        <fullName evidence="2">Uncharacterized protein</fullName>
    </submittedName>
</protein>
<evidence type="ECO:0000313" key="2">
    <source>
        <dbReference type="EMBL" id="KAJ1195168.1"/>
    </source>
</evidence>
<gene>
    <name evidence="2" type="ORF">NDU88_004449</name>
</gene>
<evidence type="ECO:0000256" key="1">
    <source>
        <dbReference type="SAM" id="MobiDB-lite"/>
    </source>
</evidence>
<dbReference type="Proteomes" id="UP001066276">
    <property type="component" value="Chromosome 2_2"/>
</dbReference>
<comment type="caution">
    <text evidence="2">The sequence shown here is derived from an EMBL/GenBank/DDBJ whole genome shotgun (WGS) entry which is preliminary data.</text>
</comment>
<sequence length="97" mass="10305">MQAAGDTKLLGSGWRRVTLTSTLVFTHADIKTCARALNKGTAFRSSAQPENPFSGSPSPKLTSWTALAAIHDSKQHLDKSRASLQLPTSSSKTSPGH</sequence>